<dbReference type="PANTHER" id="PTHR39461:SF1">
    <property type="entry name" value="LEA DOMAIN PROTEIN (AFU_ORTHOLOGUE AFUA_8G04920)"/>
    <property type="match status" value="1"/>
</dbReference>
<evidence type="ECO:0000259" key="2">
    <source>
        <dbReference type="Pfam" id="PF22485"/>
    </source>
</evidence>
<evidence type="ECO:0000313" key="3">
    <source>
        <dbReference type="EMBL" id="CUS15575.1"/>
    </source>
</evidence>
<dbReference type="Pfam" id="PF22485">
    <property type="entry name" value="DUF6987"/>
    <property type="match status" value="1"/>
</dbReference>
<protein>
    <recommendedName>
        <fullName evidence="2">DUF6987 domain-containing protein</fullName>
    </recommendedName>
</protein>
<feature type="domain" description="DUF6987" evidence="2">
    <location>
        <begin position="46"/>
        <end position="240"/>
    </location>
</feature>
<evidence type="ECO:0000313" key="4">
    <source>
        <dbReference type="Proteomes" id="UP001412239"/>
    </source>
</evidence>
<gene>
    <name evidence="3" type="ORF">GSTUAT00000278001</name>
</gene>
<keyword evidence="4" id="KW-1185">Reference proteome</keyword>
<accession>A0A292Q9D8</accession>
<sequence>MSTETAQQGLREVPPDPINPGEITTPKSEMASVEAAKGGVQFNGDAREDAASIAKKMSGIIDPAIDRLKPILQMITEHVDKANNTKKEDLDEEKLVDQLKPLIEQATGILQETHGAIKALDPDGKVARSAQYKAADSEASSEEQRLAQGLAELTGNVTKTIQNAKDKIKDMPHAQKNLGPLLDLRGDPLFQIISAVGLLLNGVLTLLGNLLDALGLGGVVRNLLGGLGLTKLLDGLGLGKWLKQPDSK</sequence>
<proteinExistence type="predicted"/>
<organism evidence="3 4">
    <name type="scientific">Tuber aestivum</name>
    <name type="common">summer truffle</name>
    <dbReference type="NCBI Taxonomy" id="59557"/>
    <lineage>
        <taxon>Eukaryota</taxon>
        <taxon>Fungi</taxon>
        <taxon>Dikarya</taxon>
        <taxon>Ascomycota</taxon>
        <taxon>Pezizomycotina</taxon>
        <taxon>Pezizomycetes</taxon>
        <taxon>Pezizales</taxon>
        <taxon>Tuberaceae</taxon>
        <taxon>Tuber</taxon>
    </lineage>
</organism>
<feature type="region of interest" description="Disordered" evidence="1">
    <location>
        <begin position="1"/>
        <end position="29"/>
    </location>
</feature>
<reference evidence="3" key="1">
    <citation type="submission" date="2015-10" db="EMBL/GenBank/DDBJ databases">
        <authorList>
            <person name="Regsiter A."/>
            <person name="william w."/>
        </authorList>
    </citation>
    <scope>NUCLEOTIDE SEQUENCE</scope>
    <source>
        <strain evidence="3">Montdore</strain>
    </source>
</reference>
<dbReference type="Proteomes" id="UP001412239">
    <property type="component" value="Unassembled WGS sequence"/>
</dbReference>
<dbReference type="AlphaFoldDB" id="A0A292Q9D8"/>
<evidence type="ECO:0000256" key="1">
    <source>
        <dbReference type="SAM" id="MobiDB-lite"/>
    </source>
</evidence>
<dbReference type="InterPro" id="IPR054256">
    <property type="entry name" value="DUF6987"/>
</dbReference>
<dbReference type="EMBL" id="LN890945">
    <property type="protein sequence ID" value="CUS15575.1"/>
    <property type="molecule type" value="Genomic_DNA"/>
</dbReference>
<name>A0A292Q9D8_9PEZI</name>
<dbReference type="PANTHER" id="PTHR39461">
    <property type="entry name" value="LEA DOMAIN PROTEIN (AFU_ORTHOLOGUE AFUA_8G04920)"/>
    <property type="match status" value="1"/>
</dbReference>